<evidence type="ECO:0000313" key="3">
    <source>
        <dbReference type="Proteomes" id="UP000054383"/>
    </source>
</evidence>
<feature type="region of interest" description="Disordered" evidence="1">
    <location>
        <begin position="133"/>
        <end position="152"/>
    </location>
</feature>
<name>A0A0U1LL06_TALIS</name>
<dbReference type="PANTHER" id="PTHR36091">
    <property type="entry name" value="ALTERED INHERITANCE OF MITOCHONDRIA PROTEIN 9, MITOCHONDRIAL"/>
    <property type="match status" value="1"/>
</dbReference>
<dbReference type="Proteomes" id="UP000054383">
    <property type="component" value="Unassembled WGS sequence"/>
</dbReference>
<accession>A0A0U1LL06</accession>
<evidence type="ECO:0000313" key="2">
    <source>
        <dbReference type="EMBL" id="CRG83673.1"/>
    </source>
</evidence>
<evidence type="ECO:0000256" key="1">
    <source>
        <dbReference type="SAM" id="MobiDB-lite"/>
    </source>
</evidence>
<dbReference type="OMA" id="NFRAIIS"/>
<dbReference type="PANTHER" id="PTHR36091:SF2">
    <property type="entry name" value="AMINOGLYCOSIDE PHOSPHOTRANSFERASE DOMAIN-CONTAINING PROTEIN"/>
    <property type="match status" value="1"/>
</dbReference>
<proteinExistence type="predicted"/>
<dbReference type="STRING" id="28573.A0A0U1LL06"/>
<dbReference type="OrthoDB" id="2831558at2759"/>
<sequence>MYMVATHELLQDVFGISVPRILAWSSDAASNPVGAEYIIEEKASGVRLDSLYNICPREVNLKSIRQVADVENTLTSISFPKHGSVYFKDDLRSLTGDAEDLNIDPTTLKCFSIGPLTTTELCNNARKDMELERGPWQDPSEYTQALGRNEMA</sequence>
<reference evidence="2 3" key="1">
    <citation type="submission" date="2015-04" db="EMBL/GenBank/DDBJ databases">
        <authorList>
            <person name="Syromyatnikov M.Y."/>
            <person name="Popov V.N."/>
        </authorList>
    </citation>
    <scope>NUCLEOTIDE SEQUENCE [LARGE SCALE GENOMIC DNA]</scope>
    <source>
        <strain evidence="2">WF-38-12</strain>
    </source>
</reference>
<dbReference type="EMBL" id="CVMT01000001">
    <property type="protein sequence ID" value="CRG83673.1"/>
    <property type="molecule type" value="Genomic_DNA"/>
</dbReference>
<organism evidence="2 3">
    <name type="scientific">Talaromyces islandicus</name>
    <name type="common">Penicillium islandicum</name>
    <dbReference type="NCBI Taxonomy" id="28573"/>
    <lineage>
        <taxon>Eukaryota</taxon>
        <taxon>Fungi</taxon>
        <taxon>Dikarya</taxon>
        <taxon>Ascomycota</taxon>
        <taxon>Pezizomycotina</taxon>
        <taxon>Eurotiomycetes</taxon>
        <taxon>Eurotiomycetidae</taxon>
        <taxon>Eurotiales</taxon>
        <taxon>Trichocomaceae</taxon>
        <taxon>Talaromyces</taxon>
        <taxon>Talaromyces sect. Islandici</taxon>
    </lineage>
</organism>
<protein>
    <recommendedName>
        <fullName evidence="4">Aminoglycoside phosphotransferase domain-containing protein</fullName>
    </recommendedName>
</protein>
<gene>
    <name evidence="2" type="ORF">PISL3812_01028</name>
</gene>
<dbReference type="AlphaFoldDB" id="A0A0U1LL06"/>
<keyword evidence="3" id="KW-1185">Reference proteome</keyword>
<evidence type="ECO:0008006" key="4">
    <source>
        <dbReference type="Google" id="ProtNLM"/>
    </source>
</evidence>
<dbReference type="GO" id="GO:0005739">
    <property type="term" value="C:mitochondrion"/>
    <property type="evidence" value="ECO:0007669"/>
    <property type="project" value="TreeGrafter"/>
</dbReference>
<dbReference type="InterPro" id="IPR051035">
    <property type="entry name" value="Mito_inheritance_9"/>
</dbReference>